<comment type="cofactor">
    <cofactor evidence="1">
        <name>Zn(2+)</name>
        <dbReference type="ChEBI" id="CHEBI:29105"/>
    </cofactor>
</comment>
<gene>
    <name evidence="10" type="ORF">NC653_019850</name>
</gene>
<evidence type="ECO:0000313" key="10">
    <source>
        <dbReference type="EMBL" id="KAJ6986467.1"/>
    </source>
</evidence>
<keyword evidence="6" id="KW-0677">Repeat</keyword>
<dbReference type="SUPFAM" id="SSF48239">
    <property type="entry name" value="Terpenoid cyclases/Protein prenyltransferases"/>
    <property type="match status" value="1"/>
</dbReference>
<feature type="region of interest" description="Disordered" evidence="8">
    <location>
        <begin position="1"/>
        <end position="30"/>
    </location>
</feature>
<keyword evidence="4 10" id="KW-0808">Transferase</keyword>
<sequence length="154" mass="17217">MTTYTAPPPPTPNWDPSSSSDEESPPSSSLTFDKERHVAFLEMMYHMIPYHYQSQEINHITLAYFVISGLDILGSLDRVDKDAVAAWILIHNHSHLASTYCALSILKTVGHNLSSIDSKLISMSIRNLQQPDGSFLPIHIGAETDLRFIYCAVI</sequence>
<evidence type="ECO:0000256" key="5">
    <source>
        <dbReference type="ARBA" id="ARBA00022723"/>
    </source>
</evidence>
<evidence type="ECO:0000259" key="9">
    <source>
        <dbReference type="Pfam" id="PF00432"/>
    </source>
</evidence>
<evidence type="ECO:0000256" key="8">
    <source>
        <dbReference type="SAM" id="MobiDB-lite"/>
    </source>
</evidence>
<keyword evidence="11" id="KW-1185">Reference proteome</keyword>
<evidence type="ECO:0000256" key="2">
    <source>
        <dbReference type="ARBA" id="ARBA00010497"/>
    </source>
</evidence>
<dbReference type="Proteomes" id="UP001164929">
    <property type="component" value="Chromosome 8"/>
</dbReference>
<dbReference type="Gene3D" id="1.50.10.20">
    <property type="match status" value="1"/>
</dbReference>
<evidence type="ECO:0000256" key="1">
    <source>
        <dbReference type="ARBA" id="ARBA00001947"/>
    </source>
</evidence>
<evidence type="ECO:0000256" key="7">
    <source>
        <dbReference type="ARBA" id="ARBA00022833"/>
    </source>
</evidence>
<dbReference type="InterPro" id="IPR045089">
    <property type="entry name" value="PGGT1B-like"/>
</dbReference>
<feature type="domain" description="Prenyltransferase alpha-alpha toroid" evidence="9">
    <location>
        <begin position="32"/>
        <end position="153"/>
    </location>
</feature>
<comment type="similarity">
    <text evidence="2">Belongs to the protein prenyltransferase subunit beta family.</text>
</comment>
<dbReference type="GO" id="GO:0005953">
    <property type="term" value="C:CAAX-protein geranylgeranyltransferase complex"/>
    <property type="evidence" value="ECO:0007669"/>
    <property type="project" value="TreeGrafter"/>
</dbReference>
<reference evidence="10" key="1">
    <citation type="journal article" date="2023" name="Mol. Ecol. Resour.">
        <title>Chromosome-level genome assembly of a triploid poplar Populus alba 'Berolinensis'.</title>
        <authorList>
            <person name="Chen S."/>
            <person name="Yu Y."/>
            <person name="Wang X."/>
            <person name="Wang S."/>
            <person name="Zhang T."/>
            <person name="Zhou Y."/>
            <person name="He R."/>
            <person name="Meng N."/>
            <person name="Wang Y."/>
            <person name="Liu W."/>
            <person name="Liu Z."/>
            <person name="Liu J."/>
            <person name="Guo Q."/>
            <person name="Huang H."/>
            <person name="Sederoff R.R."/>
            <person name="Wang G."/>
            <person name="Qu G."/>
            <person name="Chen S."/>
        </authorList>
    </citation>
    <scope>NUCLEOTIDE SEQUENCE</scope>
    <source>
        <strain evidence="10">SC-2020</strain>
    </source>
</reference>
<name>A0AAD6QBX7_9ROSI</name>
<dbReference type="Pfam" id="PF00432">
    <property type="entry name" value="Prenyltrans"/>
    <property type="match status" value="1"/>
</dbReference>
<dbReference type="InterPro" id="IPR001330">
    <property type="entry name" value="Prenyltrans"/>
</dbReference>
<feature type="compositionally biased region" description="Pro residues" evidence="8">
    <location>
        <begin position="1"/>
        <end position="13"/>
    </location>
</feature>
<evidence type="ECO:0000256" key="6">
    <source>
        <dbReference type="ARBA" id="ARBA00022737"/>
    </source>
</evidence>
<keyword evidence="7" id="KW-0862">Zinc</keyword>
<dbReference type="PANTHER" id="PTHR11774">
    <property type="entry name" value="GERANYLGERANYL TRANSFERASE TYPE BETA SUBUNIT"/>
    <property type="match status" value="1"/>
</dbReference>
<evidence type="ECO:0000256" key="4">
    <source>
        <dbReference type="ARBA" id="ARBA00022679"/>
    </source>
</evidence>
<dbReference type="InterPro" id="IPR008930">
    <property type="entry name" value="Terpenoid_cyclase/PrenylTrfase"/>
</dbReference>
<dbReference type="EMBL" id="JAQIZT010000008">
    <property type="protein sequence ID" value="KAJ6986467.1"/>
    <property type="molecule type" value="Genomic_DNA"/>
</dbReference>
<organism evidence="10 11">
    <name type="scientific">Populus alba x Populus x berolinensis</name>
    <dbReference type="NCBI Taxonomy" id="444605"/>
    <lineage>
        <taxon>Eukaryota</taxon>
        <taxon>Viridiplantae</taxon>
        <taxon>Streptophyta</taxon>
        <taxon>Embryophyta</taxon>
        <taxon>Tracheophyta</taxon>
        <taxon>Spermatophyta</taxon>
        <taxon>Magnoliopsida</taxon>
        <taxon>eudicotyledons</taxon>
        <taxon>Gunneridae</taxon>
        <taxon>Pentapetalae</taxon>
        <taxon>rosids</taxon>
        <taxon>fabids</taxon>
        <taxon>Malpighiales</taxon>
        <taxon>Salicaceae</taxon>
        <taxon>Saliceae</taxon>
        <taxon>Populus</taxon>
    </lineage>
</organism>
<evidence type="ECO:0000256" key="3">
    <source>
        <dbReference type="ARBA" id="ARBA00022602"/>
    </source>
</evidence>
<dbReference type="AlphaFoldDB" id="A0AAD6QBX7"/>
<dbReference type="PANTHER" id="PTHR11774:SF4">
    <property type="entry name" value="GERANYLGERANYL TRANSFERASE TYPE-1 SUBUNIT BETA"/>
    <property type="match status" value="1"/>
</dbReference>
<dbReference type="GO" id="GO:0004662">
    <property type="term" value="F:CAAX-protein geranylgeranyltransferase activity"/>
    <property type="evidence" value="ECO:0007669"/>
    <property type="project" value="TreeGrafter"/>
</dbReference>
<accession>A0AAD6QBX7</accession>
<protein>
    <submittedName>
        <fullName evidence="10">Geranylgeranyl transferase type-1 subunit beta-like</fullName>
    </submittedName>
</protein>
<keyword evidence="5" id="KW-0479">Metal-binding</keyword>
<keyword evidence="3" id="KW-0637">Prenyltransferase</keyword>
<evidence type="ECO:0000313" key="11">
    <source>
        <dbReference type="Proteomes" id="UP001164929"/>
    </source>
</evidence>
<dbReference type="GO" id="GO:0046872">
    <property type="term" value="F:metal ion binding"/>
    <property type="evidence" value="ECO:0007669"/>
    <property type="project" value="UniProtKB-KW"/>
</dbReference>
<comment type="caution">
    <text evidence="10">The sequence shown here is derived from an EMBL/GenBank/DDBJ whole genome shotgun (WGS) entry which is preliminary data.</text>
</comment>
<feature type="compositionally biased region" description="Low complexity" evidence="8">
    <location>
        <begin position="14"/>
        <end position="29"/>
    </location>
</feature>
<proteinExistence type="inferred from homology"/>